<accession>A0A2J7TE28</accession>
<gene>
    <name evidence="2" type="ORF">CR492_15925</name>
</gene>
<feature type="region of interest" description="Disordered" evidence="1">
    <location>
        <begin position="362"/>
        <end position="411"/>
    </location>
</feature>
<dbReference type="SUPFAM" id="SSF53474">
    <property type="entry name" value="alpha/beta-Hydrolases"/>
    <property type="match status" value="1"/>
</dbReference>
<dbReference type="RefSeq" id="WP_102844755.1">
    <property type="nucleotide sequence ID" value="NZ_PDZR01000021.1"/>
</dbReference>
<comment type="caution">
    <text evidence="2">The sequence shown here is derived from an EMBL/GenBank/DDBJ whole genome shotgun (WGS) entry which is preliminary data.</text>
</comment>
<evidence type="ECO:0008006" key="4">
    <source>
        <dbReference type="Google" id="ProtNLM"/>
    </source>
</evidence>
<proteinExistence type="predicted"/>
<dbReference type="EMBL" id="PDZR01000021">
    <property type="protein sequence ID" value="PNG25020.1"/>
    <property type="molecule type" value="Genomic_DNA"/>
</dbReference>
<dbReference type="Proteomes" id="UP000236286">
    <property type="component" value="Unassembled WGS sequence"/>
</dbReference>
<feature type="compositionally biased region" description="Low complexity" evidence="1">
    <location>
        <begin position="366"/>
        <end position="405"/>
    </location>
</feature>
<dbReference type="Pfam" id="PF05990">
    <property type="entry name" value="DUF900"/>
    <property type="match status" value="1"/>
</dbReference>
<dbReference type="PANTHER" id="PTHR36513:SF1">
    <property type="entry name" value="TRANSMEMBRANE PROTEIN"/>
    <property type="match status" value="1"/>
</dbReference>
<organism evidence="2 3">
    <name type="scientific">Methylocella silvestris</name>
    <dbReference type="NCBI Taxonomy" id="199596"/>
    <lineage>
        <taxon>Bacteria</taxon>
        <taxon>Pseudomonadati</taxon>
        <taxon>Pseudomonadota</taxon>
        <taxon>Alphaproteobacteria</taxon>
        <taxon>Hyphomicrobiales</taxon>
        <taxon>Beijerinckiaceae</taxon>
        <taxon>Methylocella</taxon>
    </lineage>
</organism>
<evidence type="ECO:0000313" key="3">
    <source>
        <dbReference type="Proteomes" id="UP000236286"/>
    </source>
</evidence>
<evidence type="ECO:0000313" key="2">
    <source>
        <dbReference type="EMBL" id="PNG25020.1"/>
    </source>
</evidence>
<protein>
    <recommendedName>
        <fullName evidence="4">Esterase</fullName>
    </recommendedName>
</protein>
<dbReference type="Gene3D" id="3.40.50.1820">
    <property type="entry name" value="alpha/beta hydrolase"/>
    <property type="match status" value="1"/>
</dbReference>
<evidence type="ECO:0000256" key="1">
    <source>
        <dbReference type="SAM" id="MobiDB-lite"/>
    </source>
</evidence>
<dbReference type="PROSITE" id="PS51257">
    <property type="entry name" value="PROKAR_LIPOPROTEIN"/>
    <property type="match status" value="1"/>
</dbReference>
<name>A0A2J7TE28_METSI</name>
<sequence length="411" mass="43129">MRLTRAARTISALARPALLIAGLLALAGCGGGMTDLDGAGAGPRPTSLFVVSTRKGESGPASELGNDGNERYSLQMIGAPPNHQIGQLERPSIGSPDPARHFALQTRRSLDEDAFTAALATHLSGRIGSNRDILLYVHGFNTSYDESRFRLAQIVADGRFGGVPVLFTWPSTNNLLDYGAAKENATISRDALAKLIRQLTEAPDVGRVHILAHSMGAWLTMEALRQDFIAGGARLNDKLGDIMLAAPDIDLNVFRQQISRLDASHIFVLVAANDRALSLSRTLTSDRPRLGALDPKNPADRTALETLGVRVYDLSREADIFIGHGAYADAPDALRTIGAQIAAPRPQDANVQAVLGENPIDDRIHASPLAPPAAAAPVAPASAPAPAAPIGASPPLQTATPGSTPAAPPTP</sequence>
<dbReference type="AlphaFoldDB" id="A0A2J7TE28"/>
<dbReference type="InterPro" id="IPR010297">
    <property type="entry name" value="DUF900_hydrolase"/>
</dbReference>
<dbReference type="InterPro" id="IPR029058">
    <property type="entry name" value="AB_hydrolase_fold"/>
</dbReference>
<dbReference type="PANTHER" id="PTHR36513">
    <property type="entry name" value="ABC TRANSMEMBRANE TYPE-1 DOMAIN-CONTAINING PROTEIN"/>
    <property type="match status" value="1"/>
</dbReference>
<reference evidence="2 3" key="1">
    <citation type="submission" date="2017-10" db="EMBL/GenBank/DDBJ databases">
        <title>Genome announcement of Methylocella silvestris TVC from permafrost.</title>
        <authorList>
            <person name="Wang J."/>
            <person name="Geng K."/>
            <person name="Ul-Haque F."/>
            <person name="Crombie A.T."/>
            <person name="Street L.E."/>
            <person name="Wookey P.A."/>
            <person name="Murrell J.C."/>
            <person name="Pratscher J."/>
        </authorList>
    </citation>
    <scope>NUCLEOTIDE SEQUENCE [LARGE SCALE GENOMIC DNA]</scope>
    <source>
        <strain evidence="2 3">TVC</strain>
    </source>
</reference>
<dbReference type="OrthoDB" id="9797755at2"/>